<sequence length="592" mass="62966">MARGIAHTAKPQSPPRRTVPVRAYILLVVLAAILPVTLLAAILAEGYVRAETERFERRVRAAVLDASALIERDLAGITATLQSLATSHALRAGDLRAFHEQAMQVKALTGLDLFLRDRESRQVLNTRVPFGAPLPDRSALAAWDAEVLETSRPVVSGHFAGGGAGEHGFGVVVPVFRNGVIAYLLQTTLPAARLRDLLARADLAEGWALAVVDRDGTVLARFPDDEAAAGTPASIPDLLQALRDGEAAAEATEYVVDRDGRAVFAAVRRSPVSGWVLIGTASVERLLAPLRRTLRLAGIAGAALVALALFGAWLLGDRLARAIRALAALGAAVEAGAAVRPPHTGIREVNEVGEALANASARLVARAAEREEAAERQRLMLRELNHRVRNTLATVDSVARLTARHASDVAEYEARLTDRIRSLAKTHELLTGANWTQAGLAELLRNEFAAYGQDDGQFRLDGPPVTLPARQAVAVGMLLHELATNAAKYGALSVPEGRVEVRWTLREGPGGARRLDLAWEETGGPPVRPPTRRGFGTQLIERAIARDLGAEVVADYAPGGLRFRLSMPLSEPSDPDDGPPGAQEASAAPAAG</sequence>
<dbReference type="AlphaFoldDB" id="A0A8J2Z8G9"/>
<dbReference type="GO" id="GO:0005524">
    <property type="term" value="F:ATP binding"/>
    <property type="evidence" value="ECO:0007669"/>
    <property type="project" value="UniProtKB-KW"/>
</dbReference>
<evidence type="ECO:0000256" key="2">
    <source>
        <dbReference type="ARBA" id="ARBA00004370"/>
    </source>
</evidence>
<keyword evidence="5" id="KW-0808">Transferase</keyword>
<dbReference type="PANTHER" id="PTHR41523">
    <property type="entry name" value="TWO-COMPONENT SYSTEM SENSOR PROTEIN"/>
    <property type="match status" value="1"/>
</dbReference>
<dbReference type="PANTHER" id="PTHR41523:SF7">
    <property type="entry name" value="HISTIDINE KINASE"/>
    <property type="match status" value="1"/>
</dbReference>
<proteinExistence type="predicted"/>
<keyword evidence="6" id="KW-0547">Nucleotide-binding</keyword>
<feature type="transmembrane region" description="Helical" evidence="10">
    <location>
        <begin position="294"/>
        <end position="315"/>
    </location>
</feature>
<comment type="caution">
    <text evidence="12">The sequence shown here is derived from an EMBL/GenBank/DDBJ whole genome shotgun (WGS) entry which is preliminary data.</text>
</comment>
<dbReference type="Gene3D" id="3.30.565.10">
    <property type="entry name" value="Histidine kinase-like ATPase, C-terminal domain"/>
    <property type="match status" value="1"/>
</dbReference>
<evidence type="ECO:0000256" key="8">
    <source>
        <dbReference type="ARBA" id="ARBA00022840"/>
    </source>
</evidence>
<keyword evidence="13" id="KW-1185">Reference proteome</keyword>
<keyword evidence="4" id="KW-0597">Phosphoprotein</keyword>
<evidence type="ECO:0000313" key="13">
    <source>
        <dbReference type="Proteomes" id="UP000597507"/>
    </source>
</evidence>
<dbReference type="EMBL" id="BMKS01000001">
    <property type="protein sequence ID" value="GGG20036.1"/>
    <property type="molecule type" value="Genomic_DNA"/>
</dbReference>
<dbReference type="Proteomes" id="UP000597507">
    <property type="component" value="Unassembled WGS sequence"/>
</dbReference>
<dbReference type="GO" id="GO:0004673">
    <property type="term" value="F:protein histidine kinase activity"/>
    <property type="evidence" value="ECO:0007669"/>
    <property type="project" value="UniProtKB-EC"/>
</dbReference>
<gene>
    <name evidence="12" type="ORF">GCM10010964_05340</name>
</gene>
<dbReference type="PROSITE" id="PS50885">
    <property type="entry name" value="HAMP"/>
    <property type="match status" value="1"/>
</dbReference>
<comment type="subcellular location">
    <subcellularLocation>
        <location evidence="2">Membrane</location>
    </subcellularLocation>
</comment>
<evidence type="ECO:0000256" key="4">
    <source>
        <dbReference type="ARBA" id="ARBA00022553"/>
    </source>
</evidence>
<dbReference type="GO" id="GO:0016020">
    <property type="term" value="C:membrane"/>
    <property type="evidence" value="ECO:0007669"/>
    <property type="project" value="UniProtKB-SubCell"/>
</dbReference>
<keyword evidence="10" id="KW-0812">Transmembrane</keyword>
<protein>
    <recommendedName>
        <fullName evidence="3">histidine kinase</fullName>
        <ecNumber evidence="3">2.7.13.3</ecNumber>
    </recommendedName>
</protein>
<accession>A0A8J2Z8G9</accession>
<evidence type="ECO:0000256" key="7">
    <source>
        <dbReference type="ARBA" id="ARBA00022777"/>
    </source>
</evidence>
<feature type="region of interest" description="Disordered" evidence="9">
    <location>
        <begin position="565"/>
        <end position="592"/>
    </location>
</feature>
<evidence type="ECO:0000256" key="5">
    <source>
        <dbReference type="ARBA" id="ARBA00022679"/>
    </source>
</evidence>
<reference evidence="12 13" key="1">
    <citation type="journal article" date="2014" name="Int. J. Syst. Evol. Microbiol.">
        <title>Complete genome sequence of Corynebacterium casei LMG S-19264T (=DSM 44701T), isolated from a smear-ripened cheese.</title>
        <authorList>
            <consortium name="US DOE Joint Genome Institute (JGI-PGF)"/>
            <person name="Walter F."/>
            <person name="Albersmeier A."/>
            <person name="Kalinowski J."/>
            <person name="Ruckert C."/>
        </authorList>
    </citation>
    <scope>NUCLEOTIDE SEQUENCE [LARGE SCALE GENOMIC DNA]</scope>
    <source>
        <strain evidence="12 13">CGMCC 1.16330</strain>
    </source>
</reference>
<dbReference type="Pfam" id="PF07536">
    <property type="entry name" value="HWE_HK"/>
    <property type="match status" value="1"/>
</dbReference>
<keyword evidence="10" id="KW-0472">Membrane</keyword>
<organism evidence="12 13">
    <name type="scientific">Caldovatus sediminis</name>
    <dbReference type="NCBI Taxonomy" id="2041189"/>
    <lineage>
        <taxon>Bacteria</taxon>
        <taxon>Pseudomonadati</taxon>
        <taxon>Pseudomonadota</taxon>
        <taxon>Alphaproteobacteria</taxon>
        <taxon>Acetobacterales</taxon>
        <taxon>Roseomonadaceae</taxon>
        <taxon>Caldovatus</taxon>
    </lineage>
</organism>
<evidence type="ECO:0000256" key="6">
    <source>
        <dbReference type="ARBA" id="ARBA00022741"/>
    </source>
</evidence>
<name>A0A8J2Z8G9_9PROT</name>
<comment type="catalytic activity">
    <reaction evidence="1">
        <text>ATP + protein L-histidine = ADP + protein N-phospho-L-histidine.</text>
        <dbReference type="EC" id="2.7.13.3"/>
    </reaction>
</comment>
<dbReference type="InterPro" id="IPR036890">
    <property type="entry name" value="HATPase_C_sf"/>
</dbReference>
<feature type="transmembrane region" description="Helical" evidence="10">
    <location>
        <begin position="23"/>
        <end position="48"/>
    </location>
</feature>
<dbReference type="GO" id="GO:0007165">
    <property type="term" value="P:signal transduction"/>
    <property type="evidence" value="ECO:0007669"/>
    <property type="project" value="InterPro"/>
</dbReference>
<keyword evidence="8" id="KW-0067">ATP-binding</keyword>
<dbReference type="CDD" id="cd18774">
    <property type="entry name" value="PDC2_HK_sensor"/>
    <property type="match status" value="1"/>
</dbReference>
<keyword evidence="7 12" id="KW-0418">Kinase</keyword>
<keyword evidence="10" id="KW-1133">Transmembrane helix</keyword>
<dbReference type="SMART" id="SM00911">
    <property type="entry name" value="HWE_HK"/>
    <property type="match status" value="1"/>
</dbReference>
<dbReference type="InterPro" id="IPR003660">
    <property type="entry name" value="HAMP_dom"/>
</dbReference>
<feature type="compositionally biased region" description="Low complexity" evidence="9">
    <location>
        <begin position="579"/>
        <end position="592"/>
    </location>
</feature>
<feature type="domain" description="HAMP" evidence="11">
    <location>
        <begin position="317"/>
        <end position="368"/>
    </location>
</feature>
<dbReference type="InterPro" id="IPR011102">
    <property type="entry name" value="Sig_transdc_His_kinase_HWE"/>
</dbReference>
<dbReference type="EC" id="2.7.13.3" evidence="3"/>
<evidence type="ECO:0000256" key="9">
    <source>
        <dbReference type="SAM" id="MobiDB-lite"/>
    </source>
</evidence>
<evidence type="ECO:0000259" key="11">
    <source>
        <dbReference type="PROSITE" id="PS50885"/>
    </source>
</evidence>
<dbReference type="Gene3D" id="3.30.450.20">
    <property type="entry name" value="PAS domain"/>
    <property type="match status" value="2"/>
</dbReference>
<evidence type="ECO:0000256" key="10">
    <source>
        <dbReference type="SAM" id="Phobius"/>
    </source>
</evidence>
<dbReference type="SUPFAM" id="SSF55874">
    <property type="entry name" value="ATPase domain of HSP90 chaperone/DNA topoisomerase II/histidine kinase"/>
    <property type="match status" value="1"/>
</dbReference>
<evidence type="ECO:0000256" key="1">
    <source>
        <dbReference type="ARBA" id="ARBA00000085"/>
    </source>
</evidence>
<evidence type="ECO:0000256" key="3">
    <source>
        <dbReference type="ARBA" id="ARBA00012438"/>
    </source>
</evidence>
<evidence type="ECO:0000313" key="12">
    <source>
        <dbReference type="EMBL" id="GGG20036.1"/>
    </source>
</evidence>